<dbReference type="Proteomes" id="UP001596091">
    <property type="component" value="Unassembled WGS sequence"/>
</dbReference>
<dbReference type="InterPro" id="IPR036249">
    <property type="entry name" value="Thioredoxin-like_sf"/>
</dbReference>
<reference evidence="3" key="1">
    <citation type="journal article" date="2019" name="Int. J. Syst. Evol. Microbiol.">
        <title>The Global Catalogue of Microorganisms (GCM) 10K type strain sequencing project: providing services to taxonomists for standard genome sequencing and annotation.</title>
        <authorList>
            <consortium name="The Broad Institute Genomics Platform"/>
            <consortium name="The Broad Institute Genome Sequencing Center for Infectious Disease"/>
            <person name="Wu L."/>
            <person name="Ma J."/>
        </authorList>
    </citation>
    <scope>NUCLEOTIDE SEQUENCE [LARGE SCALE GENOMIC DNA]</scope>
    <source>
        <strain evidence="3">JCM 4087</strain>
    </source>
</reference>
<sequence>MSTLCFGQASQPSAEPQSATQQPTGQPAGQPAKPHPGDLYKQAMQPLEIVRSSLDNWSDAELAALTEGMHQARQECGESKSEDYTGDDLYDLARLCALGQDWNSTLTIAQKYLASGETAHRARAYATAVNALVQMRNLDQAVKVTEEMLRVLPFDAVVAETCGSVINYLQLALDPNALKLALELRPPLLDALNKATSLVETNGNDALGIGDLYEEGMQIAFLQSYAGKDSAPTVAELKAALSKSTTITSGDQKLIEAADARYGMLGAGLIDVPGIKPLTKPPAKASIGPVEGLPSVWILFPQWCPQCRKMMKPMIALAHQPGAVKFSVYGLIMQDTHEDAGSTPLVDQFADLRGMPVLLIPPSTAQIFGATKYPFVVVADKTAKICYLGPISSNAFEPHGLIEEIIRRSPSGKILLVQ</sequence>
<proteinExistence type="predicted"/>
<feature type="region of interest" description="Disordered" evidence="1">
    <location>
        <begin position="1"/>
        <end position="40"/>
    </location>
</feature>
<organism evidence="2 3">
    <name type="scientific">Acidicapsa dinghuensis</name>
    <dbReference type="NCBI Taxonomy" id="2218256"/>
    <lineage>
        <taxon>Bacteria</taxon>
        <taxon>Pseudomonadati</taxon>
        <taxon>Acidobacteriota</taxon>
        <taxon>Terriglobia</taxon>
        <taxon>Terriglobales</taxon>
        <taxon>Acidobacteriaceae</taxon>
        <taxon>Acidicapsa</taxon>
    </lineage>
</organism>
<keyword evidence="3" id="KW-1185">Reference proteome</keyword>
<dbReference type="RefSeq" id="WP_263340867.1">
    <property type="nucleotide sequence ID" value="NZ_JAGSYH010000006.1"/>
</dbReference>
<dbReference type="SUPFAM" id="SSF52833">
    <property type="entry name" value="Thioredoxin-like"/>
    <property type="match status" value="1"/>
</dbReference>
<protein>
    <submittedName>
        <fullName evidence="2">TlpA family protein disulfide reductase</fullName>
    </submittedName>
</protein>
<dbReference type="Gene3D" id="3.40.30.10">
    <property type="entry name" value="Glutaredoxin"/>
    <property type="match status" value="1"/>
</dbReference>
<feature type="compositionally biased region" description="Low complexity" evidence="1">
    <location>
        <begin position="19"/>
        <end position="32"/>
    </location>
</feature>
<gene>
    <name evidence="2" type="ORF">ACFPT7_17470</name>
</gene>
<comment type="caution">
    <text evidence="2">The sequence shown here is derived from an EMBL/GenBank/DDBJ whole genome shotgun (WGS) entry which is preliminary data.</text>
</comment>
<evidence type="ECO:0000313" key="2">
    <source>
        <dbReference type="EMBL" id="MFC5864100.1"/>
    </source>
</evidence>
<evidence type="ECO:0000256" key="1">
    <source>
        <dbReference type="SAM" id="MobiDB-lite"/>
    </source>
</evidence>
<accession>A0ABW1ELG4</accession>
<dbReference type="EMBL" id="JBHSPH010000008">
    <property type="protein sequence ID" value="MFC5864100.1"/>
    <property type="molecule type" value="Genomic_DNA"/>
</dbReference>
<feature type="compositionally biased region" description="Polar residues" evidence="1">
    <location>
        <begin position="1"/>
        <end position="18"/>
    </location>
</feature>
<evidence type="ECO:0000313" key="3">
    <source>
        <dbReference type="Proteomes" id="UP001596091"/>
    </source>
</evidence>
<name>A0ABW1ELG4_9BACT</name>